<dbReference type="InterPro" id="IPR016039">
    <property type="entry name" value="Thiolase-like"/>
</dbReference>
<feature type="domain" description="Beta-ketoacyl synthase-like N-terminal" evidence="1">
    <location>
        <begin position="35"/>
        <end position="158"/>
    </location>
</feature>
<name>A0ABV3ZE14_9BACT</name>
<keyword evidence="3" id="KW-1185">Reference proteome</keyword>
<dbReference type="Proteomes" id="UP001560573">
    <property type="component" value="Unassembled WGS sequence"/>
</dbReference>
<reference evidence="2 3" key="1">
    <citation type="submission" date="2023-07" db="EMBL/GenBank/DDBJ databases">
        <authorList>
            <person name="Lian W.-H."/>
        </authorList>
    </citation>
    <scope>NUCLEOTIDE SEQUENCE [LARGE SCALE GENOMIC DNA]</scope>
    <source>
        <strain evidence="2 3">SYSU DXS3180</strain>
    </source>
</reference>
<proteinExistence type="predicted"/>
<comment type="caution">
    <text evidence="2">The sequence shown here is derived from an EMBL/GenBank/DDBJ whole genome shotgun (WGS) entry which is preliminary data.</text>
</comment>
<evidence type="ECO:0000313" key="2">
    <source>
        <dbReference type="EMBL" id="MEX6688107.1"/>
    </source>
</evidence>
<evidence type="ECO:0000259" key="1">
    <source>
        <dbReference type="Pfam" id="PF13723"/>
    </source>
</evidence>
<gene>
    <name evidence="2" type="ORF">QTN47_11410</name>
</gene>
<dbReference type="RefSeq" id="WP_369329514.1">
    <property type="nucleotide sequence ID" value="NZ_JAULBC010000003.1"/>
</dbReference>
<dbReference type="SUPFAM" id="SSF53901">
    <property type="entry name" value="Thiolase-like"/>
    <property type="match status" value="1"/>
</dbReference>
<accession>A0ABV3ZE14</accession>
<protein>
    <submittedName>
        <fullName evidence="2">Beta-ketoacyl synthase chain length factor</fullName>
    </submittedName>
</protein>
<dbReference type="EMBL" id="JAULBC010000003">
    <property type="protein sequence ID" value="MEX6688107.1"/>
    <property type="molecule type" value="Genomic_DNA"/>
</dbReference>
<dbReference type="InterPro" id="IPR014030">
    <property type="entry name" value="Ketoacyl_synth_N"/>
</dbReference>
<organism evidence="2 3">
    <name type="scientific">Danxiaibacter flavus</name>
    <dbReference type="NCBI Taxonomy" id="3049108"/>
    <lineage>
        <taxon>Bacteria</taxon>
        <taxon>Pseudomonadati</taxon>
        <taxon>Bacteroidota</taxon>
        <taxon>Chitinophagia</taxon>
        <taxon>Chitinophagales</taxon>
        <taxon>Chitinophagaceae</taxon>
        <taxon>Danxiaibacter</taxon>
    </lineage>
</organism>
<dbReference type="Pfam" id="PF13723">
    <property type="entry name" value="Ketoacyl-synt_2"/>
    <property type="match status" value="1"/>
</dbReference>
<sequence length="345" mass="37788">MLYIHEASCISPQQTFSTIDLEHVTDPVDNKLHVAEPAYGGIPKNMLRRMGKAVRIGVGASLPLLDKISSLNGFIIGTANGGMEESILFLKQIIAYDEGVLTPGSFVQSTANATAAQLSLLTGNRGYNITHVHRGLAFENAVIDAAMMVNENKGTSYLLGGIDDISNYNYKLDYMDGWYKEEEIDGQSFYSTNSAGSIAGEGAAIFLVNDHAQNALAKVKAIKTLHSADPDLIKRAFEGFIKEQQVDLSSCIFLSGENGDSRLLPFYTSCEEILGTDITIARFKHLCGEYPTASAFALWLSCQLLNRLQMPEHMIKKHGSAKQPSSILIYNNHKNAQHSFMLIES</sequence>
<evidence type="ECO:0000313" key="3">
    <source>
        <dbReference type="Proteomes" id="UP001560573"/>
    </source>
</evidence>
<dbReference type="Gene3D" id="3.40.47.10">
    <property type="match status" value="1"/>
</dbReference>